<accession>A0ABQ5ASA7</accession>
<comment type="caution">
    <text evidence="1">The sequence shown here is derived from an EMBL/GenBank/DDBJ whole genome shotgun (WGS) entry which is preliminary data.</text>
</comment>
<sequence>MRMFNHLERRAIAAVENIQGEGVSLEEGGEDWGFDSNKEEVVPKADDVSLVDRVFEGAFSGDGDEDFVMREGVVVLSSSLVSSTKSCSSWNYG</sequence>
<reference evidence="1" key="2">
    <citation type="submission" date="2022-01" db="EMBL/GenBank/DDBJ databases">
        <authorList>
            <person name="Yamashiro T."/>
            <person name="Shiraishi A."/>
            <person name="Satake H."/>
            <person name="Nakayama K."/>
        </authorList>
    </citation>
    <scope>NUCLEOTIDE SEQUENCE</scope>
</reference>
<keyword evidence="2" id="KW-1185">Reference proteome</keyword>
<reference evidence="1" key="1">
    <citation type="journal article" date="2022" name="Int. J. Mol. Sci.">
        <title>Draft Genome of Tanacetum Coccineum: Genomic Comparison of Closely Related Tanacetum-Family Plants.</title>
        <authorList>
            <person name="Yamashiro T."/>
            <person name="Shiraishi A."/>
            <person name="Nakayama K."/>
            <person name="Satake H."/>
        </authorList>
    </citation>
    <scope>NUCLEOTIDE SEQUENCE</scope>
</reference>
<protein>
    <submittedName>
        <fullName evidence="1">Uncharacterized protein</fullName>
    </submittedName>
</protein>
<proteinExistence type="predicted"/>
<evidence type="ECO:0000313" key="1">
    <source>
        <dbReference type="EMBL" id="GJT05243.1"/>
    </source>
</evidence>
<dbReference type="EMBL" id="BQNB010012571">
    <property type="protein sequence ID" value="GJT05243.1"/>
    <property type="molecule type" value="Genomic_DNA"/>
</dbReference>
<organism evidence="1 2">
    <name type="scientific">Tanacetum coccineum</name>
    <dbReference type="NCBI Taxonomy" id="301880"/>
    <lineage>
        <taxon>Eukaryota</taxon>
        <taxon>Viridiplantae</taxon>
        <taxon>Streptophyta</taxon>
        <taxon>Embryophyta</taxon>
        <taxon>Tracheophyta</taxon>
        <taxon>Spermatophyta</taxon>
        <taxon>Magnoliopsida</taxon>
        <taxon>eudicotyledons</taxon>
        <taxon>Gunneridae</taxon>
        <taxon>Pentapetalae</taxon>
        <taxon>asterids</taxon>
        <taxon>campanulids</taxon>
        <taxon>Asterales</taxon>
        <taxon>Asteraceae</taxon>
        <taxon>Asteroideae</taxon>
        <taxon>Anthemideae</taxon>
        <taxon>Anthemidinae</taxon>
        <taxon>Tanacetum</taxon>
    </lineage>
</organism>
<evidence type="ECO:0000313" key="2">
    <source>
        <dbReference type="Proteomes" id="UP001151760"/>
    </source>
</evidence>
<dbReference type="Proteomes" id="UP001151760">
    <property type="component" value="Unassembled WGS sequence"/>
</dbReference>
<gene>
    <name evidence="1" type="ORF">Tco_0839705</name>
</gene>
<name>A0ABQ5ASA7_9ASTR</name>